<accession>A0ABQ2SB43</accession>
<gene>
    <name evidence="1" type="ORF">GCM10008960_35330</name>
</gene>
<evidence type="ECO:0000313" key="2">
    <source>
        <dbReference type="Proteomes" id="UP000644548"/>
    </source>
</evidence>
<proteinExistence type="predicted"/>
<sequence>MNRVRGYRREIETLLITKLKGNDLGSLEEYEKFAVDFDEEQALDLGPLEALFGHLTTDSKWTVKRPLTDEEKNELDGWLAPRLHAAVRVHRALAADPQFWTWLTLAYGRGYMEIRWPTDPETVTSAWRYTGGTLRNGLARLWWGAEMVRSGDDYQFVAPLFRRTRTAQFALELSYSHYRPAAIAFVKVAENYPIREGAPRLNDEEMKGLSKKINAALSLNSLEARAAYDLDDDPTDEWYRMIPKREELLNEELPQGPPSSGVPAETLNSLEDWFRSLL</sequence>
<organism evidence="1 2">
    <name type="scientific">Deinococcus sedimenti</name>
    <dbReference type="NCBI Taxonomy" id="1867090"/>
    <lineage>
        <taxon>Bacteria</taxon>
        <taxon>Thermotogati</taxon>
        <taxon>Deinococcota</taxon>
        <taxon>Deinococci</taxon>
        <taxon>Deinococcales</taxon>
        <taxon>Deinococcaceae</taxon>
        <taxon>Deinococcus</taxon>
    </lineage>
</organism>
<protein>
    <submittedName>
        <fullName evidence="1">Uncharacterized protein</fullName>
    </submittedName>
</protein>
<dbReference type="EMBL" id="BMQN01000015">
    <property type="protein sequence ID" value="GGS05757.1"/>
    <property type="molecule type" value="Genomic_DNA"/>
</dbReference>
<dbReference type="Proteomes" id="UP000644548">
    <property type="component" value="Unassembled WGS sequence"/>
</dbReference>
<dbReference type="RefSeq" id="WP_189074490.1">
    <property type="nucleotide sequence ID" value="NZ_BMQN01000015.1"/>
</dbReference>
<keyword evidence="2" id="KW-1185">Reference proteome</keyword>
<dbReference type="Pfam" id="PF19866">
    <property type="entry name" value="DUF6339"/>
    <property type="match status" value="1"/>
</dbReference>
<name>A0ABQ2SB43_9DEIO</name>
<reference evidence="2" key="1">
    <citation type="journal article" date="2019" name="Int. J. Syst. Evol. Microbiol.">
        <title>The Global Catalogue of Microorganisms (GCM) 10K type strain sequencing project: providing services to taxonomists for standard genome sequencing and annotation.</title>
        <authorList>
            <consortium name="The Broad Institute Genomics Platform"/>
            <consortium name="The Broad Institute Genome Sequencing Center for Infectious Disease"/>
            <person name="Wu L."/>
            <person name="Ma J."/>
        </authorList>
    </citation>
    <scope>NUCLEOTIDE SEQUENCE [LARGE SCALE GENOMIC DNA]</scope>
    <source>
        <strain evidence="2">JCM 31405</strain>
    </source>
</reference>
<comment type="caution">
    <text evidence="1">The sequence shown here is derived from an EMBL/GenBank/DDBJ whole genome shotgun (WGS) entry which is preliminary data.</text>
</comment>
<dbReference type="InterPro" id="IPR045920">
    <property type="entry name" value="DUF6339"/>
</dbReference>
<evidence type="ECO:0000313" key="1">
    <source>
        <dbReference type="EMBL" id="GGS05757.1"/>
    </source>
</evidence>